<keyword evidence="3" id="KW-0325">Glycoprotein</keyword>
<keyword evidence="5" id="KW-1133">Transmembrane helix</keyword>
<keyword evidence="2" id="KW-1015">Disulfide bond</keyword>
<dbReference type="EMBL" id="JAIPUX010001232">
    <property type="protein sequence ID" value="KAH0624595.1"/>
    <property type="molecule type" value="Genomic_DNA"/>
</dbReference>
<accession>A0ABQ7T4C2</accession>
<dbReference type="Gene3D" id="2.60.40.10">
    <property type="entry name" value="Immunoglobulins"/>
    <property type="match status" value="2"/>
</dbReference>
<dbReference type="PROSITE" id="PS50835">
    <property type="entry name" value="IG_LIKE"/>
    <property type="match status" value="2"/>
</dbReference>
<feature type="domain" description="TIR" evidence="6">
    <location>
        <begin position="306"/>
        <end position="363"/>
    </location>
</feature>
<comment type="caution">
    <text evidence="8">The sequence shown here is derived from an EMBL/GenBank/DDBJ whole genome shotgun (WGS) entry which is preliminary data.</text>
</comment>
<evidence type="ECO:0000256" key="5">
    <source>
        <dbReference type="SAM" id="Phobius"/>
    </source>
</evidence>
<dbReference type="PANTHER" id="PTHR11890:SF6">
    <property type="entry name" value="INTERLEUKIN-18 RECEPTOR 1"/>
    <property type="match status" value="1"/>
</dbReference>
<keyword evidence="4" id="KW-0393">Immunoglobulin domain</keyword>
<dbReference type="InterPro" id="IPR015621">
    <property type="entry name" value="IL-1_rcpt_fam"/>
</dbReference>
<evidence type="ECO:0000259" key="6">
    <source>
        <dbReference type="PROSITE" id="PS50104"/>
    </source>
</evidence>
<dbReference type="Proteomes" id="UP000826234">
    <property type="component" value="Unassembled WGS sequence"/>
</dbReference>
<keyword evidence="5" id="KW-0812">Transmembrane</keyword>
<feature type="transmembrane region" description="Helical" evidence="5">
    <location>
        <begin position="257"/>
        <end position="284"/>
    </location>
</feature>
<dbReference type="PROSITE" id="PS50104">
    <property type="entry name" value="TIR"/>
    <property type="match status" value="1"/>
</dbReference>
<evidence type="ECO:0000256" key="3">
    <source>
        <dbReference type="ARBA" id="ARBA00023180"/>
    </source>
</evidence>
<dbReference type="Gene3D" id="3.40.50.10140">
    <property type="entry name" value="Toll/interleukin-1 receptor homology (TIR) domain"/>
    <property type="match status" value="1"/>
</dbReference>
<gene>
    <name evidence="8" type="ORF">JD844_032237</name>
</gene>
<evidence type="ECO:0000313" key="8">
    <source>
        <dbReference type="EMBL" id="KAH0624595.1"/>
    </source>
</evidence>
<dbReference type="SUPFAM" id="SSF48726">
    <property type="entry name" value="Immunoglobulin"/>
    <property type="match status" value="1"/>
</dbReference>
<sequence>MHFQGKLCKRRSPIYVLEKEYFSNCCPAVEQNKGYTVTWHREQEGQSIAIQEDRRINMNGTYLQFWPVVLNDTGNYTCCLSRLENQIEEQWHIEQLKADDTGNYTCVKSLFHEGRRYNITHVVALIVKGDKEIIGPALIGSDHIISKTEIGKEVLLNCTAFLGYSSNSDQFSFFWIHNDDLIDSCEDAEEKNSLCQMKENIYYGNGGKYVSKQLWIKSVEEVDMNSSYICILSFNGRKPVRQIHTLQKDISNPDLSVHVFTTGIIMAILFSFVAVFMVILSVVFRIDLVLLYRDITGKDETLGDGKLYDAFVSYLKDSGPIYGEERKFALEILPQTLEDHFGYRLCIFERDISPGGGKLVEWD</sequence>
<evidence type="ECO:0000256" key="1">
    <source>
        <dbReference type="ARBA" id="ARBA00009752"/>
    </source>
</evidence>
<comment type="similarity">
    <text evidence="1">Belongs to the interleukin-1 receptor family.</text>
</comment>
<dbReference type="InterPro" id="IPR013783">
    <property type="entry name" value="Ig-like_fold"/>
</dbReference>
<dbReference type="InterPro" id="IPR035897">
    <property type="entry name" value="Toll_tir_struct_dom_sf"/>
</dbReference>
<dbReference type="PRINTS" id="PR01537">
    <property type="entry name" value="INTRLKN1R1F"/>
</dbReference>
<dbReference type="InterPro" id="IPR007110">
    <property type="entry name" value="Ig-like_dom"/>
</dbReference>
<protein>
    <submittedName>
        <fullName evidence="8">Uncharacterized protein</fullName>
    </submittedName>
</protein>
<dbReference type="SUPFAM" id="SSF52200">
    <property type="entry name" value="Toll/Interleukin receptor TIR domain"/>
    <property type="match status" value="1"/>
</dbReference>
<keyword evidence="5" id="KW-0472">Membrane</keyword>
<dbReference type="InterPro" id="IPR036179">
    <property type="entry name" value="Ig-like_dom_sf"/>
</dbReference>
<name>A0ABQ7T4C2_PHRPL</name>
<reference evidence="8 9" key="1">
    <citation type="journal article" date="2022" name="Gigascience">
        <title>A chromosome-level genome assembly and annotation of the desert horned lizard, Phrynosoma platyrhinos, provides insight into chromosomal rearrangements among reptiles.</title>
        <authorList>
            <person name="Koochekian N."/>
            <person name="Ascanio A."/>
            <person name="Farleigh K."/>
            <person name="Card D.C."/>
            <person name="Schield D.R."/>
            <person name="Castoe T.A."/>
            <person name="Jezkova T."/>
        </authorList>
    </citation>
    <scope>NUCLEOTIDE SEQUENCE [LARGE SCALE GENOMIC DNA]</scope>
    <source>
        <strain evidence="8">NK-2021</strain>
    </source>
</reference>
<evidence type="ECO:0000256" key="2">
    <source>
        <dbReference type="ARBA" id="ARBA00023157"/>
    </source>
</evidence>
<feature type="domain" description="Ig-like" evidence="7">
    <location>
        <begin position="136"/>
        <end position="251"/>
    </location>
</feature>
<evidence type="ECO:0000256" key="4">
    <source>
        <dbReference type="ARBA" id="ARBA00023319"/>
    </source>
</evidence>
<keyword evidence="9" id="KW-1185">Reference proteome</keyword>
<organism evidence="8 9">
    <name type="scientific">Phrynosoma platyrhinos</name>
    <name type="common">Desert horned lizard</name>
    <dbReference type="NCBI Taxonomy" id="52577"/>
    <lineage>
        <taxon>Eukaryota</taxon>
        <taxon>Metazoa</taxon>
        <taxon>Chordata</taxon>
        <taxon>Craniata</taxon>
        <taxon>Vertebrata</taxon>
        <taxon>Euteleostomi</taxon>
        <taxon>Lepidosauria</taxon>
        <taxon>Squamata</taxon>
        <taxon>Bifurcata</taxon>
        <taxon>Unidentata</taxon>
        <taxon>Episquamata</taxon>
        <taxon>Toxicofera</taxon>
        <taxon>Iguania</taxon>
        <taxon>Phrynosomatidae</taxon>
        <taxon>Phrynosomatinae</taxon>
        <taxon>Phrynosoma</taxon>
    </lineage>
</organism>
<proteinExistence type="inferred from homology"/>
<feature type="domain" description="Ig-like" evidence="7">
    <location>
        <begin position="26"/>
        <end position="88"/>
    </location>
</feature>
<dbReference type="PANTHER" id="PTHR11890">
    <property type="entry name" value="INTERLEUKIN-1 RECEPTOR FAMILY MEMBER"/>
    <property type="match status" value="1"/>
</dbReference>
<evidence type="ECO:0000259" key="7">
    <source>
        <dbReference type="PROSITE" id="PS50835"/>
    </source>
</evidence>
<evidence type="ECO:0000313" key="9">
    <source>
        <dbReference type="Proteomes" id="UP000826234"/>
    </source>
</evidence>
<dbReference type="InterPro" id="IPR000157">
    <property type="entry name" value="TIR_dom"/>
</dbReference>